<dbReference type="EMBL" id="JAEQNB010000001">
    <property type="protein sequence ID" value="MBL0385252.1"/>
    <property type="molecule type" value="Genomic_DNA"/>
</dbReference>
<evidence type="ECO:0000256" key="2">
    <source>
        <dbReference type="ARBA" id="ARBA00022801"/>
    </source>
</evidence>
<evidence type="ECO:0000259" key="3">
    <source>
        <dbReference type="Pfam" id="PF07859"/>
    </source>
</evidence>
<evidence type="ECO:0000313" key="4">
    <source>
        <dbReference type="EMBL" id="MBL0385252.1"/>
    </source>
</evidence>
<dbReference type="PANTHER" id="PTHR48081">
    <property type="entry name" value="AB HYDROLASE SUPERFAMILY PROTEIN C4A8.06C"/>
    <property type="match status" value="1"/>
</dbReference>
<dbReference type="Pfam" id="PF07859">
    <property type="entry name" value="Abhydrolase_3"/>
    <property type="match status" value="1"/>
</dbReference>
<accession>A0ABS1J4T7</accession>
<evidence type="ECO:0000313" key="5">
    <source>
        <dbReference type="Proteomes" id="UP000602284"/>
    </source>
</evidence>
<dbReference type="Gene3D" id="3.40.50.1820">
    <property type="entry name" value="alpha/beta hydrolase"/>
    <property type="match status" value="1"/>
</dbReference>
<comment type="similarity">
    <text evidence="1">Belongs to the 'GDXG' lipolytic enzyme family.</text>
</comment>
<proteinExistence type="inferred from homology"/>
<protein>
    <submittedName>
        <fullName evidence="4">Alpha/beta hydrolase</fullName>
    </submittedName>
</protein>
<feature type="domain" description="Alpha/beta hydrolase fold-3" evidence="3">
    <location>
        <begin position="87"/>
        <end position="295"/>
    </location>
</feature>
<reference evidence="4 5" key="1">
    <citation type="submission" date="2021-01" db="EMBL/GenBank/DDBJ databases">
        <title>Tumebacillus sp. strain ITR2 16S ribosomal RNA gene Genome sequencing and assembly.</title>
        <authorList>
            <person name="Kang M."/>
        </authorList>
    </citation>
    <scope>NUCLEOTIDE SEQUENCE [LARGE SCALE GENOMIC DNA]</scope>
    <source>
        <strain evidence="4 5">ITR2</strain>
    </source>
</reference>
<gene>
    <name evidence="4" type="ORF">JJB07_01220</name>
</gene>
<dbReference type="SUPFAM" id="SSF53474">
    <property type="entry name" value="alpha/beta-Hydrolases"/>
    <property type="match status" value="1"/>
</dbReference>
<sequence length="324" mass="35968">MTLDPQVTRMMELLAKSKLPPLETLQPPAARKALTVRHLRARQAVGKLVPPEPVQEVQDRMIPVADGEIKVRIYIPERTETGPMPALVFFHGGGFVLGSLESHDEICRALTNLTPCVVISVNYRLAPEYKFPTGLWDAYAATQWVFQNAAELHLDPTRIAVGGDSAGGNLATGVCRLAKERGDFQPCFQLLLYPATDLDAQTHSKKQFAKGYQLDDTLLHYFHSHYVHHEQDFQNPLVSPLLHPLENLSTLPPAHVLTAEYDPLRDEGEAYASLLKKAGVPCTHTRYDGMVHGFLAMTAFLDQAREGLQDLAAVLRQSAFQMPS</sequence>
<dbReference type="RefSeq" id="WP_201630435.1">
    <property type="nucleotide sequence ID" value="NZ_JAEQNB010000001.1"/>
</dbReference>
<dbReference type="InterPro" id="IPR002168">
    <property type="entry name" value="Lipase_GDXG_HIS_AS"/>
</dbReference>
<keyword evidence="5" id="KW-1185">Reference proteome</keyword>
<dbReference type="PANTHER" id="PTHR48081:SF8">
    <property type="entry name" value="ALPHA_BETA HYDROLASE FOLD-3 DOMAIN-CONTAINING PROTEIN-RELATED"/>
    <property type="match status" value="1"/>
</dbReference>
<name>A0ABS1J4T7_9BACL</name>
<dbReference type="InterPro" id="IPR013094">
    <property type="entry name" value="AB_hydrolase_3"/>
</dbReference>
<dbReference type="PROSITE" id="PS01173">
    <property type="entry name" value="LIPASE_GDXG_HIS"/>
    <property type="match status" value="1"/>
</dbReference>
<dbReference type="GO" id="GO:0016787">
    <property type="term" value="F:hydrolase activity"/>
    <property type="evidence" value="ECO:0007669"/>
    <property type="project" value="UniProtKB-KW"/>
</dbReference>
<comment type="caution">
    <text evidence="4">The sequence shown here is derived from an EMBL/GenBank/DDBJ whole genome shotgun (WGS) entry which is preliminary data.</text>
</comment>
<dbReference type="InterPro" id="IPR050300">
    <property type="entry name" value="GDXG_lipolytic_enzyme"/>
</dbReference>
<dbReference type="Proteomes" id="UP000602284">
    <property type="component" value="Unassembled WGS sequence"/>
</dbReference>
<dbReference type="InterPro" id="IPR029058">
    <property type="entry name" value="AB_hydrolase_fold"/>
</dbReference>
<evidence type="ECO:0000256" key="1">
    <source>
        <dbReference type="ARBA" id="ARBA00010515"/>
    </source>
</evidence>
<organism evidence="4 5">
    <name type="scientific">Tumebacillus amylolyticus</name>
    <dbReference type="NCBI Taxonomy" id="2801339"/>
    <lineage>
        <taxon>Bacteria</taxon>
        <taxon>Bacillati</taxon>
        <taxon>Bacillota</taxon>
        <taxon>Bacilli</taxon>
        <taxon>Bacillales</taxon>
        <taxon>Alicyclobacillaceae</taxon>
        <taxon>Tumebacillus</taxon>
    </lineage>
</organism>
<keyword evidence="2 4" id="KW-0378">Hydrolase</keyword>